<dbReference type="AlphaFoldDB" id="A0A4Z0PS45"/>
<dbReference type="InterPro" id="IPR006869">
    <property type="entry name" value="DUF547"/>
</dbReference>
<dbReference type="EMBL" id="SRLD01000001">
    <property type="protein sequence ID" value="TGE20139.1"/>
    <property type="molecule type" value="Genomic_DNA"/>
</dbReference>
<dbReference type="Pfam" id="PF04784">
    <property type="entry name" value="DUF547"/>
    <property type="match status" value="1"/>
</dbReference>
<dbReference type="PANTHER" id="PTHR46361:SF3">
    <property type="entry name" value="ELECTRON CARRIER_ PROTEIN DISULFIDE OXIDOREDUCTASE"/>
    <property type="match status" value="1"/>
</dbReference>
<reference evidence="3 4" key="1">
    <citation type="submission" date="2019-04" db="EMBL/GenBank/DDBJ databases">
        <authorList>
            <person name="Feng G."/>
            <person name="Zhang J."/>
            <person name="Zhu H."/>
        </authorList>
    </citation>
    <scope>NUCLEOTIDE SEQUENCE [LARGE SCALE GENOMIC DNA]</scope>
    <source>
        <strain evidence="3 4">JCM 17223</strain>
    </source>
</reference>
<evidence type="ECO:0000256" key="1">
    <source>
        <dbReference type="SAM" id="SignalP"/>
    </source>
</evidence>
<dbReference type="Proteomes" id="UP000297739">
    <property type="component" value="Unassembled WGS sequence"/>
</dbReference>
<feature type="domain" description="DUF547" evidence="2">
    <location>
        <begin position="88"/>
        <end position="192"/>
    </location>
</feature>
<sequence>MFGCKRYIGTYLVACGMLTAPVASVAMARAVPTPHAVAAADVKALAAATDTFLKKYVSPEGNVNYRAVKSSPAQLNTLVQQVQTMAVQSLTPAEKKAFYLNAYNVLVIGAVLESYPLTSVMKLPGFFDKKQLTVAGEKMTLNELETNKLRKPYNDPRVHFALVCAAKGCPQLSREAYTPAKVEAQLTAQAQRVLRNPKFIRVEESTKKVQLSEIFKWYDADFKATGKSTVAYINQFRGRQLIPAGFTTDYYTYDWTLNDSGR</sequence>
<accession>A0A4Z0PS45</accession>
<dbReference type="PANTHER" id="PTHR46361">
    <property type="entry name" value="ELECTRON CARRIER/ PROTEIN DISULFIDE OXIDOREDUCTASE"/>
    <property type="match status" value="1"/>
</dbReference>
<dbReference type="OrthoDB" id="526867at2"/>
<evidence type="ECO:0000259" key="2">
    <source>
        <dbReference type="Pfam" id="PF04784"/>
    </source>
</evidence>
<comment type="caution">
    <text evidence="3">The sequence shown here is derived from an EMBL/GenBank/DDBJ whole genome shotgun (WGS) entry which is preliminary data.</text>
</comment>
<name>A0A4Z0PS45_9BACT</name>
<organism evidence="3 4">
    <name type="scientific">Hymenobacter elongatus</name>
    <dbReference type="NCBI Taxonomy" id="877208"/>
    <lineage>
        <taxon>Bacteria</taxon>
        <taxon>Pseudomonadati</taxon>
        <taxon>Bacteroidota</taxon>
        <taxon>Cytophagia</taxon>
        <taxon>Cytophagales</taxon>
        <taxon>Hymenobacteraceae</taxon>
        <taxon>Hymenobacter</taxon>
    </lineage>
</organism>
<keyword evidence="1" id="KW-0732">Signal</keyword>
<proteinExistence type="predicted"/>
<protein>
    <submittedName>
        <fullName evidence="3">DUF547 domain-containing protein</fullName>
    </submittedName>
</protein>
<feature type="signal peptide" evidence="1">
    <location>
        <begin position="1"/>
        <end position="25"/>
    </location>
</feature>
<feature type="chain" id="PRO_5021484893" evidence="1">
    <location>
        <begin position="26"/>
        <end position="262"/>
    </location>
</feature>
<evidence type="ECO:0000313" key="3">
    <source>
        <dbReference type="EMBL" id="TGE20139.1"/>
    </source>
</evidence>
<gene>
    <name evidence="3" type="ORF">E5J99_00800</name>
</gene>
<keyword evidence="4" id="KW-1185">Reference proteome</keyword>
<evidence type="ECO:0000313" key="4">
    <source>
        <dbReference type="Proteomes" id="UP000297739"/>
    </source>
</evidence>